<dbReference type="EMBL" id="UESZ01000001">
    <property type="protein sequence ID" value="SSA34241.1"/>
    <property type="molecule type" value="Genomic_DNA"/>
</dbReference>
<reference evidence="3" key="1">
    <citation type="submission" date="2016-10" db="EMBL/GenBank/DDBJ databases">
        <authorList>
            <person name="Varghese N."/>
            <person name="Submissions S."/>
        </authorList>
    </citation>
    <scope>NUCLEOTIDE SEQUENCE [LARGE SCALE GENOMIC DNA]</scope>
    <source>
        <strain evidence="3">DSM 22951</strain>
    </source>
</reference>
<organism evidence="2 3">
    <name type="scientific">Branchiibius hedensis</name>
    <dbReference type="NCBI Taxonomy" id="672460"/>
    <lineage>
        <taxon>Bacteria</taxon>
        <taxon>Bacillati</taxon>
        <taxon>Actinomycetota</taxon>
        <taxon>Actinomycetes</taxon>
        <taxon>Micrococcales</taxon>
        <taxon>Dermacoccaceae</taxon>
        <taxon>Branchiibius</taxon>
    </lineage>
</organism>
<gene>
    <name evidence="2" type="ORF">SAMN04489750_1548</name>
</gene>
<dbReference type="RefSeq" id="WP_109684823.1">
    <property type="nucleotide sequence ID" value="NZ_QGDN01000001.1"/>
</dbReference>
<accession>A0A2Y8ZPF4</accession>
<dbReference type="Proteomes" id="UP000250028">
    <property type="component" value="Unassembled WGS sequence"/>
</dbReference>
<proteinExistence type="predicted"/>
<evidence type="ECO:0000313" key="2">
    <source>
        <dbReference type="EMBL" id="SSA34241.1"/>
    </source>
</evidence>
<dbReference type="AlphaFoldDB" id="A0A2Y8ZPF4"/>
<feature type="compositionally biased region" description="Basic and acidic residues" evidence="1">
    <location>
        <begin position="41"/>
        <end position="61"/>
    </location>
</feature>
<protein>
    <recommendedName>
        <fullName evidence="4">Methionine aminopeptidase</fullName>
    </recommendedName>
</protein>
<evidence type="ECO:0000256" key="1">
    <source>
        <dbReference type="SAM" id="MobiDB-lite"/>
    </source>
</evidence>
<name>A0A2Y8ZPF4_9MICO</name>
<feature type="region of interest" description="Disordered" evidence="1">
    <location>
        <begin position="1"/>
        <end position="61"/>
    </location>
</feature>
<evidence type="ECO:0008006" key="4">
    <source>
        <dbReference type="Google" id="ProtNLM"/>
    </source>
</evidence>
<sequence>MQYWYNVDTAQVESDDDRSPNANVMGPYDSPEAAQNALQTAHEKSEQWDEEDRRWNDEGQR</sequence>
<keyword evidence="3" id="KW-1185">Reference proteome</keyword>
<dbReference type="OrthoDB" id="3268477at2"/>
<evidence type="ECO:0000313" key="3">
    <source>
        <dbReference type="Proteomes" id="UP000250028"/>
    </source>
</evidence>